<dbReference type="SUPFAM" id="SSF56112">
    <property type="entry name" value="Protein kinase-like (PK-like)"/>
    <property type="match status" value="1"/>
</dbReference>
<evidence type="ECO:0000256" key="5">
    <source>
        <dbReference type="PROSITE-ProRule" id="PRU10141"/>
    </source>
</evidence>
<dbReference type="EMBL" id="JAAIUW010000011">
    <property type="protein sequence ID" value="KAF7808533.1"/>
    <property type="molecule type" value="Genomic_DNA"/>
</dbReference>
<keyword evidence="1" id="KW-0808">Transferase</keyword>
<keyword evidence="3 7" id="KW-0418">Kinase</keyword>
<reference evidence="7" key="1">
    <citation type="submission" date="2020-09" db="EMBL/GenBank/DDBJ databases">
        <title>Genome-Enabled Discovery of Anthraquinone Biosynthesis in Senna tora.</title>
        <authorList>
            <person name="Kang S.-H."/>
            <person name="Pandey R.P."/>
            <person name="Lee C.-M."/>
            <person name="Sim J.-S."/>
            <person name="Jeong J.-T."/>
            <person name="Choi B.-S."/>
            <person name="Jung M."/>
            <person name="Ginzburg D."/>
            <person name="Zhao K."/>
            <person name="Won S.Y."/>
            <person name="Oh T.-J."/>
            <person name="Yu Y."/>
            <person name="Kim N.-H."/>
            <person name="Lee O.R."/>
            <person name="Lee T.-H."/>
            <person name="Bashyal P."/>
            <person name="Kim T.-S."/>
            <person name="Lee W.-H."/>
            <person name="Kawkins C."/>
            <person name="Kim C.-K."/>
            <person name="Kim J.S."/>
            <person name="Ahn B.O."/>
            <person name="Rhee S.Y."/>
            <person name="Sohng J.K."/>
        </authorList>
    </citation>
    <scope>NUCLEOTIDE SEQUENCE</scope>
    <source>
        <tissue evidence="7">Leaf</tissue>
    </source>
</reference>
<dbReference type="OrthoDB" id="688481at2759"/>
<sequence length="268" mass="29742">MEPPRDSALETIAAKGQKIFSYETLVLATENFSDFIGSGGFGSVYKGRLEDGMEIAVKKLHNVSPRGRIEFLKEAEELISGKRNSEFIPPPLSQGEKMMQSACLIGHTNLHRRGRSLELLDPAIAALTVEDTEQVINCIEIALLCVQDQESWVIMIIGMAMADFLIGVIKKQYKAKGINQKKQVIISSKILYDDMVVDEHHSQHGSSNSNQSIRRPTWYSDTFLPNMKVVSLNLLSSVCGGVSQNESDESEAQAPKGAETAIIREWMR</sequence>
<accession>A0A834W4S4</accession>
<evidence type="ECO:0000256" key="6">
    <source>
        <dbReference type="SAM" id="Phobius"/>
    </source>
</evidence>
<evidence type="ECO:0000256" key="1">
    <source>
        <dbReference type="ARBA" id="ARBA00022679"/>
    </source>
</evidence>
<evidence type="ECO:0000256" key="2">
    <source>
        <dbReference type="ARBA" id="ARBA00022741"/>
    </source>
</evidence>
<keyword evidence="2 5" id="KW-0547">Nucleotide-binding</keyword>
<evidence type="ECO:0000256" key="4">
    <source>
        <dbReference type="ARBA" id="ARBA00022840"/>
    </source>
</evidence>
<evidence type="ECO:0000313" key="7">
    <source>
        <dbReference type="EMBL" id="KAF7808533.1"/>
    </source>
</evidence>
<dbReference type="InterPro" id="IPR052059">
    <property type="entry name" value="CR_Ser/Thr_kinase"/>
</dbReference>
<dbReference type="Gene3D" id="3.30.200.20">
    <property type="entry name" value="Phosphorylase Kinase, domain 1"/>
    <property type="match status" value="1"/>
</dbReference>
<comment type="caution">
    <text evidence="7">The sequence shown here is derived from an EMBL/GenBank/DDBJ whole genome shotgun (WGS) entry which is preliminary data.</text>
</comment>
<proteinExistence type="predicted"/>
<keyword evidence="4 5" id="KW-0067">ATP-binding</keyword>
<dbReference type="AlphaFoldDB" id="A0A834W4S4"/>
<protein>
    <submittedName>
        <fullName evidence="7">Putative receptor-like protein kinase</fullName>
    </submittedName>
</protein>
<keyword evidence="7" id="KW-0675">Receptor</keyword>
<dbReference type="PANTHER" id="PTHR47973">
    <property type="entry name" value="CYSTEINE-RICH RECEPTOR-LIKE PROTEIN KINASE 3"/>
    <property type="match status" value="1"/>
</dbReference>
<gene>
    <name evidence="7" type="ORF">G2W53_035276</name>
</gene>
<feature type="binding site" evidence="5">
    <location>
        <position position="59"/>
    </location>
    <ligand>
        <name>ATP</name>
        <dbReference type="ChEBI" id="CHEBI:30616"/>
    </ligand>
</feature>
<feature type="transmembrane region" description="Helical" evidence="6">
    <location>
        <begin position="152"/>
        <end position="169"/>
    </location>
</feature>
<keyword evidence="8" id="KW-1185">Reference proteome</keyword>
<dbReference type="PROSITE" id="PS00107">
    <property type="entry name" value="PROTEIN_KINASE_ATP"/>
    <property type="match status" value="1"/>
</dbReference>
<evidence type="ECO:0000313" key="8">
    <source>
        <dbReference type="Proteomes" id="UP000634136"/>
    </source>
</evidence>
<dbReference type="GO" id="GO:0016301">
    <property type="term" value="F:kinase activity"/>
    <property type="evidence" value="ECO:0007669"/>
    <property type="project" value="UniProtKB-KW"/>
</dbReference>
<keyword evidence="6" id="KW-0472">Membrane</keyword>
<keyword evidence="6" id="KW-1133">Transmembrane helix</keyword>
<dbReference type="GO" id="GO:0005524">
    <property type="term" value="F:ATP binding"/>
    <property type="evidence" value="ECO:0007669"/>
    <property type="project" value="UniProtKB-UniRule"/>
</dbReference>
<dbReference type="Proteomes" id="UP000634136">
    <property type="component" value="Unassembled WGS sequence"/>
</dbReference>
<dbReference type="InterPro" id="IPR017441">
    <property type="entry name" value="Protein_kinase_ATP_BS"/>
</dbReference>
<dbReference type="InterPro" id="IPR011009">
    <property type="entry name" value="Kinase-like_dom_sf"/>
</dbReference>
<keyword evidence="6" id="KW-0812">Transmembrane</keyword>
<organism evidence="7 8">
    <name type="scientific">Senna tora</name>
    <dbReference type="NCBI Taxonomy" id="362788"/>
    <lineage>
        <taxon>Eukaryota</taxon>
        <taxon>Viridiplantae</taxon>
        <taxon>Streptophyta</taxon>
        <taxon>Embryophyta</taxon>
        <taxon>Tracheophyta</taxon>
        <taxon>Spermatophyta</taxon>
        <taxon>Magnoliopsida</taxon>
        <taxon>eudicotyledons</taxon>
        <taxon>Gunneridae</taxon>
        <taxon>Pentapetalae</taxon>
        <taxon>rosids</taxon>
        <taxon>fabids</taxon>
        <taxon>Fabales</taxon>
        <taxon>Fabaceae</taxon>
        <taxon>Caesalpinioideae</taxon>
        <taxon>Cassia clade</taxon>
        <taxon>Senna</taxon>
    </lineage>
</organism>
<evidence type="ECO:0000256" key="3">
    <source>
        <dbReference type="ARBA" id="ARBA00022777"/>
    </source>
</evidence>
<name>A0A834W4S4_9FABA</name>